<evidence type="ECO:0000256" key="5">
    <source>
        <dbReference type="ARBA" id="ARBA00023242"/>
    </source>
</evidence>
<dbReference type="InterPro" id="IPR052207">
    <property type="entry name" value="Max-like/E-box_TFs"/>
</dbReference>
<evidence type="ECO:0000256" key="6">
    <source>
        <dbReference type="SAM" id="MobiDB-lite"/>
    </source>
</evidence>
<dbReference type="Proteomes" id="UP000736335">
    <property type="component" value="Unassembled WGS sequence"/>
</dbReference>
<feature type="compositionally biased region" description="Acidic residues" evidence="6">
    <location>
        <begin position="380"/>
        <end position="391"/>
    </location>
</feature>
<feature type="domain" description="BHLH" evidence="7">
    <location>
        <begin position="234"/>
        <end position="329"/>
    </location>
</feature>
<dbReference type="EMBL" id="WIUZ02000002">
    <property type="protein sequence ID" value="KAF9790686.1"/>
    <property type="molecule type" value="Genomic_DNA"/>
</dbReference>
<evidence type="ECO:0000259" key="7">
    <source>
        <dbReference type="PROSITE" id="PS50888"/>
    </source>
</evidence>
<feature type="region of interest" description="Disordered" evidence="6">
    <location>
        <begin position="280"/>
        <end position="311"/>
    </location>
</feature>
<dbReference type="GO" id="GO:0000981">
    <property type="term" value="F:DNA-binding transcription factor activity, RNA polymerase II-specific"/>
    <property type="evidence" value="ECO:0007669"/>
    <property type="project" value="TreeGrafter"/>
</dbReference>
<dbReference type="GO" id="GO:0005634">
    <property type="term" value="C:nucleus"/>
    <property type="evidence" value="ECO:0007669"/>
    <property type="project" value="UniProtKB-SubCell"/>
</dbReference>
<keyword evidence="2" id="KW-0805">Transcription regulation</keyword>
<feature type="compositionally biased region" description="Basic and acidic residues" evidence="6">
    <location>
        <begin position="298"/>
        <end position="311"/>
    </location>
</feature>
<proteinExistence type="predicted"/>
<evidence type="ECO:0000256" key="3">
    <source>
        <dbReference type="ARBA" id="ARBA00023125"/>
    </source>
</evidence>
<dbReference type="InterPro" id="IPR036638">
    <property type="entry name" value="HLH_DNA-bd_sf"/>
</dbReference>
<dbReference type="GO" id="GO:0046983">
    <property type="term" value="F:protein dimerization activity"/>
    <property type="evidence" value="ECO:0007669"/>
    <property type="project" value="InterPro"/>
</dbReference>
<feature type="region of interest" description="Disordered" evidence="6">
    <location>
        <begin position="75"/>
        <end position="101"/>
    </location>
</feature>
<reference evidence="8" key="2">
    <citation type="submission" date="2020-11" db="EMBL/GenBank/DDBJ databases">
        <authorList>
            <consortium name="DOE Joint Genome Institute"/>
            <person name="Kuo A."/>
            <person name="Miyauchi S."/>
            <person name="Kiss E."/>
            <person name="Drula E."/>
            <person name="Kohler A."/>
            <person name="Sanchez-Garcia M."/>
            <person name="Andreopoulos B."/>
            <person name="Barry K.W."/>
            <person name="Bonito G."/>
            <person name="Buee M."/>
            <person name="Carver A."/>
            <person name="Chen C."/>
            <person name="Cichocki N."/>
            <person name="Clum A."/>
            <person name="Culley D."/>
            <person name="Crous P.W."/>
            <person name="Fauchery L."/>
            <person name="Girlanda M."/>
            <person name="Hayes R."/>
            <person name="Keri Z."/>
            <person name="Labutti K."/>
            <person name="Lipzen A."/>
            <person name="Lombard V."/>
            <person name="Magnuson J."/>
            <person name="Maillard F."/>
            <person name="Morin E."/>
            <person name="Murat C."/>
            <person name="Nolan M."/>
            <person name="Ohm R."/>
            <person name="Pangilinan J."/>
            <person name="Pereira M."/>
            <person name="Perotto S."/>
            <person name="Peter M."/>
            <person name="Riley R."/>
            <person name="Sitrit Y."/>
            <person name="Stielow B."/>
            <person name="Szollosi G."/>
            <person name="Zifcakova L."/>
            <person name="Stursova M."/>
            <person name="Spatafora J.W."/>
            <person name="Tedersoo L."/>
            <person name="Vaario L.-M."/>
            <person name="Yamada A."/>
            <person name="Yan M."/>
            <person name="Wang P."/>
            <person name="Xu J."/>
            <person name="Bruns T."/>
            <person name="Baldrian P."/>
            <person name="Vilgalys R."/>
            <person name="Henrissat B."/>
            <person name="Grigoriev I.V."/>
            <person name="Hibbett D."/>
            <person name="Nagy L.G."/>
            <person name="Martin F.M."/>
        </authorList>
    </citation>
    <scope>NUCLEOTIDE SEQUENCE</scope>
    <source>
        <strain evidence="8">UH-Tt-Lm1</strain>
    </source>
</reference>
<dbReference type="AlphaFoldDB" id="A0A9P6LB13"/>
<evidence type="ECO:0000313" key="9">
    <source>
        <dbReference type="Proteomes" id="UP000736335"/>
    </source>
</evidence>
<keyword evidence="9" id="KW-1185">Reference proteome</keyword>
<dbReference type="OrthoDB" id="5778525at2759"/>
<dbReference type="SUPFAM" id="SSF47459">
    <property type="entry name" value="HLH, helix-loop-helix DNA-binding domain"/>
    <property type="match status" value="1"/>
</dbReference>
<dbReference type="Pfam" id="PF00010">
    <property type="entry name" value="HLH"/>
    <property type="match status" value="1"/>
</dbReference>
<sequence>MSLLTPTEAVTFQAFLASVDYTESYNGPTPAEWMLLHHGVRHPDDPKPSYPEAPKLKKATLDLMALDVSDANGLPTGAWQRSSPHSKQLHPYPIQADRSVPSDRSTLLIENVRQIYPPHSSSSNSPPPEGTNLSSPYPSSSALRPSSGRLSTRSSSKRSFDTVSPAAAGQSLASIPYLPTTQRAKRSRQSSSPHQRASDPSQSSTPSSSSSRQLAQAQEGTSSSSRSQLLSASQKRANHIQSEQKRRANIRRGYEALCETVPALREAIRKEEEEVAVTLVGPGNSSSRNTTRKKKAKNANDDGEKIDGRAGPRSENIVLQKTIDYIQELNATKEDLLRRLAQVRSVLPLDHPLLSPQGISNPDTGEAAPLWEREWNYSPDADDEGSEDETS</sequence>
<protein>
    <recommendedName>
        <fullName evidence="7">BHLH domain-containing protein</fullName>
    </recommendedName>
</protein>
<dbReference type="Gene3D" id="4.10.280.10">
    <property type="entry name" value="Helix-loop-helix DNA-binding domain"/>
    <property type="match status" value="1"/>
</dbReference>
<gene>
    <name evidence="8" type="ORF">BJ322DRAFT_407336</name>
</gene>
<dbReference type="PANTHER" id="PTHR15741">
    <property type="entry name" value="BASIC HELIX-LOOP-HELIX ZIP TRANSCRIPTION FACTOR"/>
    <property type="match status" value="1"/>
</dbReference>
<organism evidence="8 9">
    <name type="scientific">Thelephora terrestris</name>
    <dbReference type="NCBI Taxonomy" id="56493"/>
    <lineage>
        <taxon>Eukaryota</taxon>
        <taxon>Fungi</taxon>
        <taxon>Dikarya</taxon>
        <taxon>Basidiomycota</taxon>
        <taxon>Agaricomycotina</taxon>
        <taxon>Agaricomycetes</taxon>
        <taxon>Thelephorales</taxon>
        <taxon>Thelephoraceae</taxon>
        <taxon>Thelephora</taxon>
    </lineage>
</organism>
<feature type="region of interest" description="Disordered" evidence="6">
    <location>
        <begin position="115"/>
        <end position="247"/>
    </location>
</feature>
<name>A0A9P6LB13_9AGAM</name>
<keyword evidence="4" id="KW-0804">Transcription</keyword>
<keyword evidence="5" id="KW-0539">Nucleus</keyword>
<dbReference type="GO" id="GO:0000978">
    <property type="term" value="F:RNA polymerase II cis-regulatory region sequence-specific DNA binding"/>
    <property type="evidence" value="ECO:0007669"/>
    <property type="project" value="TreeGrafter"/>
</dbReference>
<keyword evidence="3" id="KW-0238">DNA-binding</keyword>
<evidence type="ECO:0000256" key="1">
    <source>
        <dbReference type="ARBA" id="ARBA00004123"/>
    </source>
</evidence>
<evidence type="ECO:0000256" key="4">
    <source>
        <dbReference type="ARBA" id="ARBA00023163"/>
    </source>
</evidence>
<feature type="compositionally biased region" description="Low complexity" evidence="6">
    <location>
        <begin position="222"/>
        <end position="234"/>
    </location>
</feature>
<feature type="compositionally biased region" description="Polar residues" evidence="6">
    <location>
        <begin position="131"/>
        <end position="143"/>
    </location>
</feature>
<feature type="compositionally biased region" description="Low complexity" evidence="6">
    <location>
        <begin position="144"/>
        <end position="154"/>
    </location>
</feature>
<reference evidence="8" key="1">
    <citation type="journal article" date="2020" name="Nat. Commun.">
        <title>Large-scale genome sequencing of mycorrhizal fungi provides insights into the early evolution of symbiotic traits.</title>
        <authorList>
            <person name="Miyauchi S."/>
            <person name="Kiss E."/>
            <person name="Kuo A."/>
            <person name="Drula E."/>
            <person name="Kohler A."/>
            <person name="Sanchez-Garcia M."/>
            <person name="Morin E."/>
            <person name="Andreopoulos B."/>
            <person name="Barry K.W."/>
            <person name="Bonito G."/>
            <person name="Buee M."/>
            <person name="Carver A."/>
            <person name="Chen C."/>
            <person name="Cichocki N."/>
            <person name="Clum A."/>
            <person name="Culley D."/>
            <person name="Crous P.W."/>
            <person name="Fauchery L."/>
            <person name="Girlanda M."/>
            <person name="Hayes R.D."/>
            <person name="Keri Z."/>
            <person name="LaButti K."/>
            <person name="Lipzen A."/>
            <person name="Lombard V."/>
            <person name="Magnuson J."/>
            <person name="Maillard F."/>
            <person name="Murat C."/>
            <person name="Nolan M."/>
            <person name="Ohm R.A."/>
            <person name="Pangilinan J."/>
            <person name="Pereira M.F."/>
            <person name="Perotto S."/>
            <person name="Peter M."/>
            <person name="Pfister S."/>
            <person name="Riley R."/>
            <person name="Sitrit Y."/>
            <person name="Stielow J.B."/>
            <person name="Szollosi G."/>
            <person name="Zifcakova L."/>
            <person name="Stursova M."/>
            <person name="Spatafora J.W."/>
            <person name="Tedersoo L."/>
            <person name="Vaario L.M."/>
            <person name="Yamada A."/>
            <person name="Yan M."/>
            <person name="Wang P."/>
            <person name="Xu J."/>
            <person name="Bruns T."/>
            <person name="Baldrian P."/>
            <person name="Vilgalys R."/>
            <person name="Dunand C."/>
            <person name="Henrissat B."/>
            <person name="Grigoriev I.V."/>
            <person name="Hibbett D."/>
            <person name="Nagy L.G."/>
            <person name="Martin F.M."/>
        </authorList>
    </citation>
    <scope>NUCLEOTIDE SEQUENCE</scope>
    <source>
        <strain evidence="8">UH-Tt-Lm1</strain>
    </source>
</reference>
<evidence type="ECO:0000256" key="2">
    <source>
        <dbReference type="ARBA" id="ARBA00023015"/>
    </source>
</evidence>
<dbReference type="PROSITE" id="PS50888">
    <property type="entry name" value="BHLH"/>
    <property type="match status" value="1"/>
</dbReference>
<feature type="compositionally biased region" description="Polar residues" evidence="6">
    <location>
        <begin position="212"/>
        <end position="221"/>
    </location>
</feature>
<feature type="region of interest" description="Disordered" evidence="6">
    <location>
        <begin position="351"/>
        <end position="391"/>
    </location>
</feature>
<feature type="compositionally biased region" description="Low complexity" evidence="6">
    <location>
        <begin position="198"/>
        <end position="211"/>
    </location>
</feature>
<dbReference type="InterPro" id="IPR011598">
    <property type="entry name" value="bHLH_dom"/>
</dbReference>
<evidence type="ECO:0000313" key="8">
    <source>
        <dbReference type="EMBL" id="KAF9790686.1"/>
    </source>
</evidence>
<dbReference type="PANTHER" id="PTHR15741:SF27">
    <property type="entry name" value="TRANSCRIPTION FACTOR AP-4"/>
    <property type="match status" value="1"/>
</dbReference>
<accession>A0A9P6LB13</accession>
<comment type="caution">
    <text evidence="8">The sequence shown here is derived from an EMBL/GenBank/DDBJ whole genome shotgun (WGS) entry which is preliminary data.</text>
</comment>
<comment type="subcellular location">
    <subcellularLocation>
        <location evidence="1">Nucleus</location>
    </subcellularLocation>
</comment>